<evidence type="ECO:0000313" key="1">
    <source>
        <dbReference type="EMBL" id="MBX44365.1"/>
    </source>
</evidence>
<accession>A0A2P2NPI6</accession>
<sequence length="16" mass="1839">MCGLLKVIVRHMPNNN</sequence>
<protein>
    <submittedName>
        <fullName evidence="1">Uncharacterized protein LOC105119719</fullName>
    </submittedName>
</protein>
<proteinExistence type="predicted"/>
<reference evidence="1" key="1">
    <citation type="submission" date="2018-02" db="EMBL/GenBank/DDBJ databases">
        <title>Rhizophora mucronata_Transcriptome.</title>
        <authorList>
            <person name="Meera S.P."/>
            <person name="Sreeshan A."/>
            <person name="Augustine A."/>
        </authorList>
    </citation>
    <scope>NUCLEOTIDE SEQUENCE</scope>
    <source>
        <tissue evidence="1">Leaf</tissue>
    </source>
</reference>
<dbReference type="EMBL" id="GGEC01063881">
    <property type="protein sequence ID" value="MBX44365.1"/>
    <property type="molecule type" value="Transcribed_RNA"/>
</dbReference>
<organism evidence="1">
    <name type="scientific">Rhizophora mucronata</name>
    <name type="common">Asiatic mangrove</name>
    <dbReference type="NCBI Taxonomy" id="61149"/>
    <lineage>
        <taxon>Eukaryota</taxon>
        <taxon>Viridiplantae</taxon>
        <taxon>Streptophyta</taxon>
        <taxon>Embryophyta</taxon>
        <taxon>Tracheophyta</taxon>
        <taxon>Spermatophyta</taxon>
        <taxon>Magnoliopsida</taxon>
        <taxon>eudicotyledons</taxon>
        <taxon>Gunneridae</taxon>
        <taxon>Pentapetalae</taxon>
        <taxon>rosids</taxon>
        <taxon>fabids</taxon>
        <taxon>Malpighiales</taxon>
        <taxon>Rhizophoraceae</taxon>
        <taxon>Rhizophora</taxon>
    </lineage>
</organism>
<dbReference type="AlphaFoldDB" id="A0A2P2NPI6"/>
<name>A0A2P2NPI6_RHIMU</name>